<dbReference type="Gene3D" id="3.30.420.10">
    <property type="entry name" value="Ribonuclease H-like superfamily/Ribonuclease H"/>
    <property type="match status" value="1"/>
</dbReference>
<dbReference type="OrthoDB" id="9793333at2"/>
<dbReference type="Proteomes" id="UP000190027">
    <property type="component" value="Unassembled WGS sequence"/>
</dbReference>
<keyword evidence="3" id="KW-1185">Reference proteome</keyword>
<evidence type="ECO:0000259" key="1">
    <source>
        <dbReference type="SMART" id="SM00474"/>
    </source>
</evidence>
<protein>
    <submittedName>
        <fullName evidence="2">3'-5' exonuclease</fullName>
    </submittedName>
</protein>
<evidence type="ECO:0000313" key="3">
    <source>
        <dbReference type="Proteomes" id="UP000190027"/>
    </source>
</evidence>
<dbReference type="SMART" id="SM00474">
    <property type="entry name" value="35EXOc"/>
    <property type="match status" value="1"/>
</dbReference>
<dbReference type="STRING" id="1121449.SAMN02745704_00340"/>
<dbReference type="PANTHER" id="PTHR47765:SF2">
    <property type="entry name" value="EXONUCLEASE MUT-7 HOMOLOG"/>
    <property type="match status" value="1"/>
</dbReference>
<dbReference type="Pfam" id="PF01612">
    <property type="entry name" value="DNA_pol_A_exo1"/>
    <property type="match status" value="1"/>
</dbReference>
<evidence type="ECO:0000313" key="2">
    <source>
        <dbReference type="EMBL" id="SKA72298.1"/>
    </source>
</evidence>
<dbReference type="CDD" id="cd06141">
    <property type="entry name" value="WRN_exo"/>
    <property type="match status" value="1"/>
</dbReference>
<reference evidence="2 3" key="1">
    <citation type="submission" date="2017-02" db="EMBL/GenBank/DDBJ databases">
        <authorList>
            <person name="Peterson S.W."/>
        </authorList>
    </citation>
    <scope>NUCLEOTIDE SEQUENCE [LARGE SCALE GENOMIC DNA]</scope>
    <source>
        <strain evidence="2 3">DSM 16080</strain>
    </source>
</reference>
<dbReference type="GO" id="GO:0006139">
    <property type="term" value="P:nucleobase-containing compound metabolic process"/>
    <property type="evidence" value="ECO:0007669"/>
    <property type="project" value="InterPro"/>
</dbReference>
<name>A0A1T4W5H0_9BACT</name>
<keyword evidence="2" id="KW-0378">Hydrolase</keyword>
<organism evidence="2 3">
    <name type="scientific">Paucidesulfovibrio gracilis DSM 16080</name>
    <dbReference type="NCBI Taxonomy" id="1121449"/>
    <lineage>
        <taxon>Bacteria</taxon>
        <taxon>Pseudomonadati</taxon>
        <taxon>Thermodesulfobacteriota</taxon>
        <taxon>Desulfovibrionia</taxon>
        <taxon>Desulfovibrionales</taxon>
        <taxon>Desulfovibrionaceae</taxon>
        <taxon>Paucidesulfovibrio</taxon>
    </lineage>
</organism>
<proteinExistence type="predicted"/>
<dbReference type="EMBL" id="FUYC01000001">
    <property type="protein sequence ID" value="SKA72298.1"/>
    <property type="molecule type" value="Genomic_DNA"/>
</dbReference>
<dbReference type="AlphaFoldDB" id="A0A1T4W5H0"/>
<dbReference type="InterPro" id="IPR052408">
    <property type="entry name" value="Exonuclease_MUT-7-like"/>
</dbReference>
<dbReference type="InterPro" id="IPR036397">
    <property type="entry name" value="RNaseH_sf"/>
</dbReference>
<dbReference type="InterPro" id="IPR012337">
    <property type="entry name" value="RNaseH-like_sf"/>
</dbReference>
<keyword evidence="2" id="KW-0540">Nuclease</keyword>
<dbReference type="GO" id="GO:0003676">
    <property type="term" value="F:nucleic acid binding"/>
    <property type="evidence" value="ECO:0007669"/>
    <property type="project" value="InterPro"/>
</dbReference>
<gene>
    <name evidence="2" type="ORF">SAMN02745704_00340</name>
</gene>
<accession>A0A1T4W5H0</accession>
<dbReference type="GO" id="GO:0008408">
    <property type="term" value="F:3'-5' exonuclease activity"/>
    <property type="evidence" value="ECO:0007669"/>
    <property type="project" value="InterPro"/>
</dbReference>
<dbReference type="SUPFAM" id="SSF53098">
    <property type="entry name" value="Ribonuclease H-like"/>
    <property type="match status" value="1"/>
</dbReference>
<sequence>MTVQINLDAQIAEMHLRAYPNEEINDMPLRKWEGETRVIRNNKQLDWALARMESEPLLGFDTETRPVFKKGHTPGPPNLLQLATVDRVFVIQLQHVGLDNGLAELLGNKNIIKSGVAVHDDLVGLKKLCRFTPQSFVDLGQISQQVNMQTHGLRNLAANLLGFRVSKSAQCSNWARDPLSHKQVIYAATDAWISRELFIAFQKLGIL</sequence>
<dbReference type="RefSeq" id="WP_078715914.1">
    <property type="nucleotide sequence ID" value="NZ_FUYC01000001.1"/>
</dbReference>
<keyword evidence="2" id="KW-0269">Exonuclease</keyword>
<feature type="domain" description="3'-5' exonuclease" evidence="1">
    <location>
        <begin position="36"/>
        <end position="206"/>
    </location>
</feature>
<dbReference type="PANTHER" id="PTHR47765">
    <property type="entry name" value="3'-5' EXONUCLEASE DOMAIN-CONTAINING PROTEIN"/>
    <property type="match status" value="1"/>
</dbReference>
<dbReference type="InterPro" id="IPR002562">
    <property type="entry name" value="3'-5'_exonuclease_dom"/>
</dbReference>